<protein>
    <submittedName>
        <fullName evidence="2">Uncharacterized protein</fullName>
    </submittedName>
</protein>
<evidence type="ECO:0000313" key="2">
    <source>
        <dbReference type="EMBL" id="AVM48426.1"/>
    </source>
</evidence>
<sequence length="554" mass="63212">MGRIVNPTLMRMGMNAIKKNVDSYESNYRKAKSTLARYSNEAISAKGEAVDAMINQVLCYESVMDMFIVVAESMIKDCDEMSIRVGNEYLNEDSILEMLKVQKEIRQRCSERIEDYRNKQTQFAIASPLAEHCRMQVNLNSAAKERADIAITALNNKIKKIDEIESNTNNLFLESKSALAELNKCISELEKSGKGGFTYDNMPAWAVAMNSDLLDKYTKSMLSKGRLNEDFVKKFSNLTIAEMTPVEKAVYNKYTDFLLFDAKPEDMNKVVKHYYKRTIDGVLERKKSADELVAALNLKMNIHCMTSPKDVGSRILERCTILSVALTRSDAYKIGDITLEDGHYHYKYTKYRYSDSNNATPITSHEEYTTDEVSSTPTLGADNLSKHKVEYLKKLLRKDLKEELIKMTINVGYDFAMPELRISEKLLKGGIETYLECSETAGKKGEFGIDSGGISTVSNSFKLRTSMAIPETKEGELIYNMYPTNETADRVNFYNEVFKHYGKDPIKLDEALNYPEDANKNLKNLEAQMKKKPYKYNNDDFKDLGRLNEAYLKK</sequence>
<accession>A0A2S0L588</accession>
<dbReference type="KEGG" id="mdv:C5Q96_06030"/>
<dbReference type="GeneID" id="78391820"/>
<gene>
    <name evidence="2" type="ORF">C5Q96_06030</name>
</gene>
<evidence type="ECO:0000313" key="3">
    <source>
        <dbReference type="Proteomes" id="UP000237883"/>
    </source>
</evidence>
<name>A0A2S0L588_9FIRM</name>
<dbReference type="OrthoDB" id="9816891at2"/>
<organism evidence="2 3">
    <name type="scientific">Mogibacterium diversum</name>
    <dbReference type="NCBI Taxonomy" id="114527"/>
    <lineage>
        <taxon>Bacteria</taxon>
        <taxon>Bacillati</taxon>
        <taxon>Bacillota</taxon>
        <taxon>Clostridia</taxon>
        <taxon>Peptostreptococcales</taxon>
        <taxon>Anaerovoracaceae</taxon>
        <taxon>Mogibacterium</taxon>
    </lineage>
</organism>
<keyword evidence="3" id="KW-1185">Reference proteome</keyword>
<dbReference type="Proteomes" id="UP000237883">
    <property type="component" value="Chromosome"/>
</dbReference>
<dbReference type="AlphaFoldDB" id="A0A2S0L588"/>
<proteinExistence type="predicted"/>
<keyword evidence="1" id="KW-0175">Coiled coil</keyword>
<feature type="coiled-coil region" evidence="1">
    <location>
        <begin position="14"/>
        <end position="41"/>
    </location>
</feature>
<reference evidence="3" key="1">
    <citation type="submission" date="2018-02" db="EMBL/GenBank/DDBJ databases">
        <authorList>
            <person name="Holder M.E."/>
            <person name="Ajami N.J."/>
            <person name="Petrosino J.F."/>
        </authorList>
    </citation>
    <scope>NUCLEOTIDE SEQUENCE [LARGE SCALE GENOMIC DNA]</scope>
    <source>
        <strain evidence="3">CCUG 47132</strain>
    </source>
</reference>
<dbReference type="EMBL" id="CP027228">
    <property type="protein sequence ID" value="AVM48426.1"/>
    <property type="molecule type" value="Genomic_DNA"/>
</dbReference>
<dbReference type="RefSeq" id="WP_106057498.1">
    <property type="nucleotide sequence ID" value="NZ_CP027228.1"/>
</dbReference>
<evidence type="ECO:0000256" key="1">
    <source>
        <dbReference type="SAM" id="Coils"/>
    </source>
</evidence>